<dbReference type="EMBL" id="CP158266">
    <property type="protein sequence ID" value="XDJ82751.1"/>
    <property type="molecule type" value="Genomic_DNA"/>
</dbReference>
<evidence type="ECO:0000313" key="17">
    <source>
        <dbReference type="EMBL" id="XDJ99197.1"/>
    </source>
</evidence>
<dbReference type="EMBL" id="CP158269">
    <property type="protein sequence ID" value="XDJ88239.1"/>
    <property type="molecule type" value="Genomic_DNA"/>
</dbReference>
<evidence type="ECO:0000313" key="11">
    <source>
        <dbReference type="EMBL" id="XDJ82751.1"/>
    </source>
</evidence>
<gene>
    <name evidence="1" type="primary">tssK</name>
    <name evidence="4" type="ORF">ABRY90_09670</name>
    <name evidence="7" type="ORF">ABRY91_01590</name>
    <name evidence="5" type="ORF">ABRY92_03800</name>
    <name evidence="15" type="ORF">ABRY95_10675</name>
    <name evidence="11" type="ORF">ABRY96_00485</name>
    <name evidence="9" type="ORF">ABRY97_01795</name>
    <name evidence="13" type="ORF">ABRY98_01275</name>
    <name evidence="3" type="ORF">ABRZ00_09655</name>
    <name evidence="2" type="ORF">ABRZ01_09965</name>
    <name evidence="1" type="ORF">ABRZ02_06710</name>
    <name evidence="6" type="ORF">ABRZ03_13185</name>
    <name evidence="16" type="ORF">ABRZ05_02160</name>
    <name evidence="8" type="ORF">ABRZ06_03865</name>
    <name evidence="12" type="ORF">ABRZ08_02345</name>
    <name evidence="10" type="ORF">ABRZ10_03825</name>
    <name evidence="17" type="ORF">ABRZ11_01820</name>
    <name evidence="14" type="ORF">ABRZ12_07910</name>
</gene>
<evidence type="ECO:0000313" key="2">
    <source>
        <dbReference type="EMBL" id="XDJ52271.1"/>
    </source>
</evidence>
<evidence type="ECO:0000313" key="7">
    <source>
        <dbReference type="EMBL" id="XDJ66768.1"/>
    </source>
</evidence>
<evidence type="ECO:0000313" key="10">
    <source>
        <dbReference type="EMBL" id="XDJ77947.1"/>
    </source>
</evidence>
<protein>
    <submittedName>
        <fullName evidence="1">Type VI secretion system baseplate subunit TssK</fullName>
    </submittedName>
</protein>
<dbReference type="EMBL" id="CP158272">
    <property type="protein sequence ID" value="XDJ99197.1"/>
    <property type="molecule type" value="Genomic_DNA"/>
</dbReference>
<dbReference type="EMBL" id="CP158268">
    <property type="protein sequence ID" value="XDJ85703.1"/>
    <property type="molecule type" value="Genomic_DNA"/>
</dbReference>
<evidence type="ECO:0000313" key="14">
    <source>
        <dbReference type="EMBL" id="XDJ89614.1"/>
    </source>
</evidence>
<evidence type="ECO:0000313" key="12">
    <source>
        <dbReference type="EMBL" id="XDJ85703.1"/>
    </source>
</evidence>
<evidence type="ECO:0000313" key="4">
    <source>
        <dbReference type="EMBL" id="XDJ57546.1"/>
    </source>
</evidence>
<dbReference type="NCBIfam" id="TIGR03353">
    <property type="entry name" value="VI_chp_4"/>
    <property type="match status" value="1"/>
</dbReference>
<accession>A0AB39CV82</accession>
<dbReference type="EMBL" id="CP158263">
    <property type="protein sequence ID" value="XDJ72642.1"/>
    <property type="molecule type" value="Genomic_DNA"/>
</dbReference>
<dbReference type="EMBL" id="CP158260">
    <property type="protein sequence ID" value="XDJ63642.1"/>
    <property type="molecule type" value="Genomic_DNA"/>
</dbReference>
<name>A0AB39CV82_9BURK</name>
<organism evidence="1">
    <name type="scientific">Castellaniella ginsengisoli</name>
    <dbReference type="NCBI Taxonomy" id="546114"/>
    <lineage>
        <taxon>Bacteria</taxon>
        <taxon>Pseudomonadati</taxon>
        <taxon>Pseudomonadota</taxon>
        <taxon>Betaproteobacteria</taxon>
        <taxon>Burkholderiales</taxon>
        <taxon>Alcaligenaceae</taxon>
        <taxon>Castellaniella</taxon>
    </lineage>
</organism>
<dbReference type="KEGG" id="cgin:ABRZ00_09655"/>
<dbReference type="EMBL" id="CP158270">
    <property type="protein sequence ID" value="XDJ89614.1"/>
    <property type="molecule type" value="Genomic_DNA"/>
</dbReference>
<evidence type="ECO:0000313" key="6">
    <source>
        <dbReference type="EMBL" id="XDJ63642.1"/>
    </source>
</evidence>
<evidence type="ECO:0000313" key="9">
    <source>
        <dbReference type="EMBL" id="XDJ74926.1"/>
    </source>
</evidence>
<dbReference type="EMBL" id="CP158253">
    <property type="protein sequence ID" value="XDJ45952.1"/>
    <property type="molecule type" value="Genomic_DNA"/>
</dbReference>
<reference evidence="1" key="1">
    <citation type="submission" date="2024-05" db="EMBL/GenBank/DDBJ databases">
        <authorList>
            <person name="Luo Y.-C."/>
            <person name="Nicholds J."/>
            <person name="Mortimer T."/>
            <person name="Maboni G."/>
        </authorList>
    </citation>
    <scope>NUCLEOTIDE SEQUENCE</scope>
    <source>
        <strain evidence="16">124370</strain>
        <strain evidence="17">124566</strain>
        <strain evidence="15">124953</strain>
        <strain evidence="14">130308</strain>
        <strain evidence="13">130416</strain>
        <strain evidence="12">140124</strain>
        <strain evidence="11">143751</strain>
        <strain evidence="10">143769</strain>
        <strain evidence="9">143811</strain>
        <strain evidence="8">143936</strain>
        <strain evidence="7">145849</strain>
        <strain evidence="6">145850</strain>
        <strain evidence="5">145852</strain>
        <strain evidence="4">148131</strain>
        <strain evidence="3">150221</strain>
        <strain evidence="2">150964</strain>
        <strain evidence="1">153271</strain>
    </source>
</reference>
<dbReference type="EMBL" id="CP158259">
    <property type="protein sequence ID" value="XDJ61739.1"/>
    <property type="molecule type" value="Genomic_DNA"/>
</dbReference>
<dbReference type="PANTHER" id="PTHR35566">
    <property type="entry name" value="BLR3599 PROTEIN"/>
    <property type="match status" value="1"/>
</dbReference>
<dbReference type="EMBL" id="CP158258">
    <property type="protein sequence ID" value="XDJ57546.1"/>
    <property type="molecule type" value="Genomic_DNA"/>
</dbReference>
<dbReference type="EMBL" id="CP158261">
    <property type="protein sequence ID" value="XDJ66768.1"/>
    <property type="molecule type" value="Genomic_DNA"/>
</dbReference>
<dbReference type="RefSeq" id="WP_368642165.1">
    <property type="nucleotide sequence ID" value="NZ_CP158253.1"/>
</dbReference>
<dbReference type="EMBL" id="CP158257">
    <property type="protein sequence ID" value="XDJ54824.1"/>
    <property type="molecule type" value="Genomic_DNA"/>
</dbReference>
<evidence type="ECO:0000313" key="13">
    <source>
        <dbReference type="EMBL" id="XDJ88239.1"/>
    </source>
</evidence>
<dbReference type="EMBL" id="CP158265">
    <property type="protein sequence ID" value="XDJ77947.1"/>
    <property type="molecule type" value="Genomic_DNA"/>
</dbReference>
<dbReference type="EMBL" id="CP158256">
    <property type="protein sequence ID" value="XDJ52271.1"/>
    <property type="molecule type" value="Genomic_DNA"/>
</dbReference>
<sequence>MDFRTSTYWHQGLFLQPQHLQRQDLHQQFLQKPLYDLGAPHAWGVGKLEFAPDGLAAQHIDIREARLIFRPNTYVEFPGNALIAPRDFSTAWTDTDQPLDVYLGLRKLTTAHPNVTVVDAFEDATNASTRYASQADGQETPDLYGDGPVAQIPILMHIVRVFFGTELDSLDDYDLIPIGQLQRVNDMVQFSATVMPPCYRLSGSTLLPNLLRDIRDELSGRMRQLAEYKVSQDLQQQELDPGYFMLMQALQALNRQVPTLTHLAETPQVHPWTIYGALRCCVGELSTFSEQYDALGRRRDLPTDEGLPAYDHLQPYPCFQAARQLISRLLNDISAGPEFRVTLEPVDGYRVATIARDHFAARNRFYLMLQSSKKWDGTTQDFLRLARLAAPHALPALIDHALPGTDLIEINTPPQGMPKRANARYFRIEQMSAEWEQIVQAAEIGLFWPDAPDDLRAQIIVLRG</sequence>
<dbReference type="AlphaFoldDB" id="A0AB39CV82"/>
<dbReference type="Pfam" id="PF05936">
    <property type="entry name" value="T6SS_VasE"/>
    <property type="match status" value="1"/>
</dbReference>
<dbReference type="PANTHER" id="PTHR35566:SF1">
    <property type="entry name" value="TYPE VI SECRETION SYSTEM BASEPLATE COMPONENT TSSK1"/>
    <property type="match status" value="1"/>
</dbReference>
<evidence type="ECO:0000313" key="3">
    <source>
        <dbReference type="EMBL" id="XDJ54824.1"/>
    </source>
</evidence>
<evidence type="ECO:0000313" key="15">
    <source>
        <dbReference type="EMBL" id="XDJ92847.1"/>
    </source>
</evidence>
<evidence type="ECO:0000313" key="1">
    <source>
        <dbReference type="EMBL" id="XDJ45952.1"/>
    </source>
</evidence>
<dbReference type="EMBL" id="CP158264">
    <property type="protein sequence ID" value="XDJ74926.1"/>
    <property type="molecule type" value="Genomic_DNA"/>
</dbReference>
<proteinExistence type="predicted"/>
<evidence type="ECO:0000313" key="8">
    <source>
        <dbReference type="EMBL" id="XDJ72642.1"/>
    </source>
</evidence>
<dbReference type="EMBL" id="CP158271">
    <property type="protein sequence ID" value="XDJ92847.1"/>
    <property type="molecule type" value="Genomic_DNA"/>
</dbReference>
<evidence type="ECO:0000313" key="16">
    <source>
        <dbReference type="EMBL" id="XDJ96550.1"/>
    </source>
</evidence>
<dbReference type="EMBL" id="CP158273">
    <property type="protein sequence ID" value="XDJ96550.1"/>
    <property type="molecule type" value="Genomic_DNA"/>
</dbReference>
<dbReference type="GeneID" id="93067799"/>
<dbReference type="InterPro" id="IPR010263">
    <property type="entry name" value="T6SS_TssK"/>
</dbReference>
<evidence type="ECO:0000313" key="5">
    <source>
        <dbReference type="EMBL" id="XDJ61739.1"/>
    </source>
</evidence>